<dbReference type="EMBL" id="NBNE01000314">
    <property type="protein sequence ID" value="OWZ20534.1"/>
    <property type="molecule type" value="Genomic_DNA"/>
</dbReference>
<protein>
    <submittedName>
        <fullName evidence="1">Uncharacterized protein</fullName>
    </submittedName>
</protein>
<organism evidence="1 2">
    <name type="scientific">Phytophthora megakarya</name>
    <dbReference type="NCBI Taxonomy" id="4795"/>
    <lineage>
        <taxon>Eukaryota</taxon>
        <taxon>Sar</taxon>
        <taxon>Stramenopiles</taxon>
        <taxon>Oomycota</taxon>
        <taxon>Peronosporomycetes</taxon>
        <taxon>Peronosporales</taxon>
        <taxon>Peronosporaceae</taxon>
        <taxon>Phytophthora</taxon>
    </lineage>
</organism>
<evidence type="ECO:0000313" key="1">
    <source>
        <dbReference type="EMBL" id="OWZ20534.1"/>
    </source>
</evidence>
<dbReference type="Proteomes" id="UP000198211">
    <property type="component" value="Unassembled WGS sequence"/>
</dbReference>
<name>A0A225WSF8_9STRA</name>
<proteinExistence type="predicted"/>
<sequence>MGRRLRPPNELLRSTAVAEAGELTAYHEGDRVWVYRPLRGPRATKFVHSWIEPLRIIEEAGYNNYLLEREDGDDTKARVIAHVSLFVSYHYPVDLLPKIADDIVTQLEDEEEDRQPQHEAAGDTIDKSSQVNTCWSLNCDRFDECNVTKMALETTTQLTDDGGRENGGVHEYPMEAKIASKVAKRDETTETDGWEGVTAFGRRRIRGVREVRSGRQLPAGVARRPVDEAYYGAGEEHEVQELVA</sequence>
<dbReference type="OrthoDB" id="126738at2759"/>
<comment type="caution">
    <text evidence="1">The sequence shown here is derived from an EMBL/GenBank/DDBJ whole genome shotgun (WGS) entry which is preliminary data.</text>
</comment>
<keyword evidence="2" id="KW-1185">Reference proteome</keyword>
<evidence type="ECO:0000313" key="2">
    <source>
        <dbReference type="Proteomes" id="UP000198211"/>
    </source>
</evidence>
<dbReference type="AlphaFoldDB" id="A0A225WSF8"/>
<accession>A0A225WSF8</accession>
<reference evidence="2" key="1">
    <citation type="submission" date="2017-03" db="EMBL/GenBank/DDBJ databases">
        <title>Phytopthora megakarya and P. palmivora, two closely related causual agents of cacao black pod achieved similar genome size and gene model numbers by different mechanisms.</title>
        <authorList>
            <person name="Ali S."/>
            <person name="Shao J."/>
            <person name="Larry D.J."/>
            <person name="Kronmiller B."/>
            <person name="Shen D."/>
            <person name="Strem M.D."/>
            <person name="Melnick R.L."/>
            <person name="Guiltinan M.J."/>
            <person name="Tyler B.M."/>
            <person name="Meinhardt L.W."/>
            <person name="Bailey B.A."/>
        </authorList>
    </citation>
    <scope>NUCLEOTIDE SEQUENCE [LARGE SCALE GENOMIC DNA]</scope>
    <source>
        <strain evidence="2">zdho120</strain>
    </source>
</reference>
<gene>
    <name evidence="1" type="ORF">PHMEG_0005037</name>
</gene>